<dbReference type="InterPro" id="IPR048494">
    <property type="entry name" value="Dit-like_N"/>
</dbReference>
<feature type="domain" description="Dit-like phage tail protein N-terminal" evidence="2">
    <location>
        <begin position="42"/>
        <end position="158"/>
    </location>
</feature>
<feature type="compositionally biased region" description="Polar residues" evidence="1">
    <location>
        <begin position="167"/>
        <end position="184"/>
    </location>
</feature>
<evidence type="ECO:0000313" key="4">
    <source>
        <dbReference type="Proteomes" id="UP001301216"/>
    </source>
</evidence>
<accession>A0ABT3QUF6</accession>
<dbReference type="Proteomes" id="UP001301216">
    <property type="component" value="Unassembled WGS sequence"/>
</dbReference>
<dbReference type="Pfam" id="PF21821">
    <property type="entry name" value="Dit_like"/>
    <property type="match status" value="1"/>
</dbReference>
<name>A0ABT3QUF6_9HYPH</name>
<organism evidence="3 4">
    <name type="scientific">Ochrobactrum chromiisoli</name>
    <dbReference type="NCBI Taxonomy" id="2993941"/>
    <lineage>
        <taxon>Bacteria</taxon>
        <taxon>Pseudomonadati</taxon>
        <taxon>Pseudomonadota</taxon>
        <taxon>Alphaproteobacteria</taxon>
        <taxon>Hyphomicrobiales</taxon>
        <taxon>Brucellaceae</taxon>
        <taxon>Brucella/Ochrobactrum group</taxon>
        <taxon>Ochrobactrum</taxon>
    </lineage>
</organism>
<protein>
    <recommendedName>
        <fullName evidence="2">Dit-like phage tail protein N-terminal domain-containing protein</fullName>
    </recommendedName>
</protein>
<evidence type="ECO:0000259" key="2">
    <source>
        <dbReference type="Pfam" id="PF21821"/>
    </source>
</evidence>
<evidence type="ECO:0000313" key="3">
    <source>
        <dbReference type="EMBL" id="MCX2699261.1"/>
    </source>
</evidence>
<comment type="caution">
    <text evidence="3">The sequence shown here is derived from an EMBL/GenBank/DDBJ whole genome shotgun (WGS) entry which is preliminary data.</text>
</comment>
<keyword evidence="4" id="KW-1185">Reference proteome</keyword>
<feature type="region of interest" description="Disordered" evidence="1">
    <location>
        <begin position="160"/>
        <end position="197"/>
    </location>
</feature>
<dbReference type="RefSeq" id="WP_265986986.1">
    <property type="nucleotide sequence ID" value="NZ_JAPHAV010000023.1"/>
</dbReference>
<reference evidence="3 4" key="1">
    <citation type="submission" date="2022-11" db="EMBL/GenBank/DDBJ databases">
        <title>Brucella sp. YY2X, whole genome shotgun sequencing project.</title>
        <authorList>
            <person name="Yang Y."/>
        </authorList>
    </citation>
    <scope>NUCLEOTIDE SEQUENCE [LARGE SCALE GENOMIC DNA]</scope>
    <source>
        <strain evidence="3 4">YY2X</strain>
    </source>
</reference>
<sequence>MAIPALGNMVGNFATGFVWGAIDAAFGLLITPQRSIGTVFPDVTLQEIGRDDMVVTDHPVEMGAPISDHAFKRPVAVELRYAWSNSTAGYVGYVQEVYEALLALQNSRQPFDISTGKRLYTNMLITSLTQYTDPENEYGLLVACECREVIIAETQTVKGVNQKDQKTPSATAGVQSTGPKQMKTTAAPPGFAYAGNS</sequence>
<evidence type="ECO:0000256" key="1">
    <source>
        <dbReference type="SAM" id="MobiDB-lite"/>
    </source>
</evidence>
<gene>
    <name evidence="3" type="ORF">OPR82_21385</name>
</gene>
<dbReference type="EMBL" id="JAPHAV010000023">
    <property type="protein sequence ID" value="MCX2699261.1"/>
    <property type="molecule type" value="Genomic_DNA"/>
</dbReference>
<proteinExistence type="predicted"/>